<dbReference type="STRING" id="1118060.GCA_000311845_01670"/>
<reference evidence="7" key="1">
    <citation type="submission" date="2017-04" db="EMBL/GenBank/DDBJ databases">
        <title>Function of individual gut microbiota members based on whole genome sequencing of pure cultures obtained from chicken caecum.</title>
        <authorList>
            <person name="Medvecky M."/>
            <person name="Cejkova D."/>
            <person name="Polansky O."/>
            <person name="Karasova D."/>
            <person name="Kubasova T."/>
            <person name="Cizek A."/>
            <person name="Rychlik I."/>
        </authorList>
    </citation>
    <scope>NUCLEOTIDE SEQUENCE [LARGE SCALE GENOMIC DNA]</scope>
    <source>
        <strain evidence="7">An70</strain>
    </source>
</reference>
<dbReference type="InterPro" id="IPR016032">
    <property type="entry name" value="Sig_transdc_resp-reg_C-effctor"/>
</dbReference>
<accession>A0A1Y3U5T1</accession>
<feature type="transmembrane region" description="Helical" evidence="4">
    <location>
        <begin position="12"/>
        <end position="30"/>
    </location>
</feature>
<evidence type="ECO:0000259" key="5">
    <source>
        <dbReference type="PROSITE" id="PS50043"/>
    </source>
</evidence>
<feature type="domain" description="HTH luxR-type" evidence="5">
    <location>
        <begin position="412"/>
        <end position="477"/>
    </location>
</feature>
<dbReference type="PANTHER" id="PTHR44688">
    <property type="entry name" value="DNA-BINDING TRANSCRIPTIONAL ACTIVATOR DEVR_DOSR"/>
    <property type="match status" value="1"/>
</dbReference>
<keyword evidence="1" id="KW-0805">Transcription regulation</keyword>
<dbReference type="RefSeq" id="WP_087185866.1">
    <property type="nucleotide sequence ID" value="NZ_NFHO01000002.1"/>
</dbReference>
<dbReference type="InterPro" id="IPR036388">
    <property type="entry name" value="WH-like_DNA-bd_sf"/>
</dbReference>
<keyword evidence="7" id="KW-1185">Reference proteome</keyword>
<feature type="transmembrane region" description="Helical" evidence="4">
    <location>
        <begin position="208"/>
        <end position="227"/>
    </location>
</feature>
<dbReference type="Gene3D" id="1.10.10.10">
    <property type="entry name" value="Winged helix-like DNA-binding domain superfamily/Winged helix DNA-binding domain"/>
    <property type="match status" value="1"/>
</dbReference>
<dbReference type="SUPFAM" id="SSF46894">
    <property type="entry name" value="C-terminal effector domain of the bipartite response regulators"/>
    <property type="match status" value="1"/>
</dbReference>
<dbReference type="GO" id="GO:0003677">
    <property type="term" value="F:DNA binding"/>
    <property type="evidence" value="ECO:0007669"/>
    <property type="project" value="UniProtKB-KW"/>
</dbReference>
<dbReference type="CDD" id="cd06170">
    <property type="entry name" value="LuxR_C_like"/>
    <property type="match status" value="1"/>
</dbReference>
<dbReference type="GO" id="GO:0006355">
    <property type="term" value="P:regulation of DNA-templated transcription"/>
    <property type="evidence" value="ECO:0007669"/>
    <property type="project" value="InterPro"/>
</dbReference>
<gene>
    <name evidence="6" type="ORF">B5G21_02320</name>
</gene>
<feature type="transmembrane region" description="Helical" evidence="4">
    <location>
        <begin position="68"/>
        <end position="88"/>
    </location>
</feature>
<dbReference type="EMBL" id="NFHO01000002">
    <property type="protein sequence ID" value="OUN44123.1"/>
    <property type="molecule type" value="Genomic_DNA"/>
</dbReference>
<feature type="transmembrane region" description="Helical" evidence="4">
    <location>
        <begin position="261"/>
        <end position="281"/>
    </location>
</feature>
<evidence type="ECO:0000256" key="2">
    <source>
        <dbReference type="ARBA" id="ARBA00023125"/>
    </source>
</evidence>
<dbReference type="PRINTS" id="PR00038">
    <property type="entry name" value="HTHLUXR"/>
</dbReference>
<keyword evidence="2" id="KW-0238">DNA-binding</keyword>
<evidence type="ECO:0000256" key="3">
    <source>
        <dbReference type="ARBA" id="ARBA00023163"/>
    </source>
</evidence>
<organism evidence="6 7">
    <name type="scientific">Enorma massiliensis</name>
    <dbReference type="NCBI Taxonomy" id="1472761"/>
    <lineage>
        <taxon>Bacteria</taxon>
        <taxon>Bacillati</taxon>
        <taxon>Actinomycetota</taxon>
        <taxon>Coriobacteriia</taxon>
        <taxon>Coriobacteriales</taxon>
        <taxon>Coriobacteriaceae</taxon>
        <taxon>Enorma</taxon>
    </lineage>
</organism>
<dbReference type="PANTHER" id="PTHR44688:SF16">
    <property type="entry name" value="DNA-BINDING TRANSCRIPTIONAL ACTIVATOR DEVR_DOSR"/>
    <property type="match status" value="1"/>
</dbReference>
<feature type="transmembrane region" description="Helical" evidence="4">
    <location>
        <begin position="130"/>
        <end position="150"/>
    </location>
</feature>
<feature type="transmembrane region" description="Helical" evidence="4">
    <location>
        <begin position="293"/>
        <end position="311"/>
    </location>
</feature>
<dbReference type="Pfam" id="PF00196">
    <property type="entry name" value="GerE"/>
    <property type="match status" value="1"/>
</dbReference>
<feature type="transmembrane region" description="Helical" evidence="4">
    <location>
        <begin position="323"/>
        <end position="347"/>
    </location>
</feature>
<dbReference type="PROSITE" id="PS50043">
    <property type="entry name" value="HTH_LUXR_2"/>
    <property type="match status" value="1"/>
</dbReference>
<evidence type="ECO:0000313" key="7">
    <source>
        <dbReference type="Proteomes" id="UP000196560"/>
    </source>
</evidence>
<proteinExistence type="predicted"/>
<keyword evidence="4" id="KW-1133">Transmembrane helix</keyword>
<keyword evidence="3" id="KW-0804">Transcription</keyword>
<keyword evidence="4" id="KW-0472">Membrane</keyword>
<feature type="transmembrane region" description="Helical" evidence="4">
    <location>
        <begin position="156"/>
        <end position="175"/>
    </location>
</feature>
<keyword evidence="4" id="KW-0812">Transmembrane</keyword>
<dbReference type="Proteomes" id="UP000196560">
    <property type="component" value="Unassembled WGS sequence"/>
</dbReference>
<dbReference type="eggNOG" id="COG2197">
    <property type="taxonomic scope" value="Bacteria"/>
</dbReference>
<feature type="transmembrane region" description="Helical" evidence="4">
    <location>
        <begin position="100"/>
        <end position="123"/>
    </location>
</feature>
<evidence type="ECO:0000256" key="1">
    <source>
        <dbReference type="ARBA" id="ARBA00023015"/>
    </source>
</evidence>
<comment type="caution">
    <text evidence="6">The sequence shown here is derived from an EMBL/GenBank/DDBJ whole genome shotgun (WGS) entry which is preliminary data.</text>
</comment>
<sequence>MAEMHKELPALPWSIAVFLVALVSLVMLMHNSVLLPTASTDLMNVSVFISGLLYVPVAIVARRCPKALSLAGCSCAAAACGAVAMLLWQSVLANPTDGTLFLVTDTLFNVSRGWGTILAALALSRIPRNAPTMVAALAGIAISYAIWPLLRSATEAAPALFGIIMLGMLIGTGAVNQRDLFARIREAASPRDLETTNPFSFVPLSSKLFVCIALFETTFGYATATRFNAMQGWQYALLALAYGALLLVWSRARRFTFDEDAAFRLCTVTVIAGFLLTPASSLPTSVTSTIIEAGSECFYALMFSVLASIAARNPTGALAVVPLGFAVSSCSSAVGFAAAESIVAAQANGWTDALLITSALLSIVIFCFVWIGLDGFRFRRFFQAIVPAEVAEERPARTPSDDAQGIDAALHSLAERHGLTAREREILGLLARGHSGKSIMERLTISANTVKTHTRHIYKKIDVHSQQELIDLVEELAHAATR</sequence>
<feature type="transmembrane region" description="Helical" evidence="4">
    <location>
        <begin position="353"/>
        <end position="373"/>
    </location>
</feature>
<feature type="transmembrane region" description="Helical" evidence="4">
    <location>
        <begin position="233"/>
        <end position="249"/>
    </location>
</feature>
<name>A0A1Y3U5T1_9ACTN</name>
<protein>
    <submittedName>
        <fullName evidence="6">Helix-turn-helix transcriptional regulator</fullName>
    </submittedName>
</protein>
<evidence type="ECO:0000256" key="4">
    <source>
        <dbReference type="SAM" id="Phobius"/>
    </source>
</evidence>
<feature type="transmembrane region" description="Helical" evidence="4">
    <location>
        <begin position="42"/>
        <end position="61"/>
    </location>
</feature>
<evidence type="ECO:0000313" key="6">
    <source>
        <dbReference type="EMBL" id="OUN44123.1"/>
    </source>
</evidence>
<dbReference type="SMART" id="SM00421">
    <property type="entry name" value="HTH_LUXR"/>
    <property type="match status" value="1"/>
</dbReference>
<dbReference type="InterPro" id="IPR000792">
    <property type="entry name" value="Tscrpt_reg_LuxR_C"/>
</dbReference>
<dbReference type="AlphaFoldDB" id="A0A1Y3U5T1"/>